<name>A0A9W5XLG8_9ACTN</name>
<comment type="caution">
    <text evidence="2">The sequence shown here is derived from an EMBL/GenBank/DDBJ whole genome shotgun (WGS) entry which is preliminary data.</text>
</comment>
<dbReference type="EMBL" id="BOPD01000026">
    <property type="protein sequence ID" value="GIJ35027.1"/>
    <property type="molecule type" value="Genomic_DNA"/>
</dbReference>
<evidence type="ECO:0000313" key="2">
    <source>
        <dbReference type="EMBL" id="GIJ35027.1"/>
    </source>
</evidence>
<organism evidence="2 3">
    <name type="scientific">Micromonospora sediminimaris</name>
    <dbReference type="NCBI Taxonomy" id="547162"/>
    <lineage>
        <taxon>Bacteria</taxon>
        <taxon>Bacillati</taxon>
        <taxon>Actinomycetota</taxon>
        <taxon>Actinomycetes</taxon>
        <taxon>Micromonosporales</taxon>
        <taxon>Micromonosporaceae</taxon>
        <taxon>Micromonospora</taxon>
    </lineage>
</organism>
<gene>
    <name evidence="2" type="ORF">Vse01_41750</name>
</gene>
<proteinExistence type="predicted"/>
<accession>A0A9W5XLG8</accession>
<sequence length="238" mass="25719">MTEPFATPAHPGESPQPQRGKQASRDTHPPNGVAYRDFLRVDLTDGPPVPISIWRAVGTDGDNDKATQQRLARRLVVTYSRRDAAVVDFDGDPAIREAAAATGRLYLPVTQPADLADIDAAQVDLVVLRWPRPHPAAEAVADLFRAFRLVVTPDGFAVLIVDPTQDGGSYPEQARRLIPEARSGGMRHLQRIIVITVPTAVNGSDTTPEDDTTSRDTATGRPVRVDVLVFVVAAGRHG</sequence>
<protein>
    <submittedName>
        <fullName evidence="2">Uncharacterized protein</fullName>
    </submittedName>
</protein>
<dbReference type="Proteomes" id="UP000607311">
    <property type="component" value="Unassembled WGS sequence"/>
</dbReference>
<evidence type="ECO:0000313" key="3">
    <source>
        <dbReference type="Proteomes" id="UP000607311"/>
    </source>
</evidence>
<keyword evidence="3" id="KW-1185">Reference proteome</keyword>
<dbReference type="AlphaFoldDB" id="A0A9W5XLG8"/>
<evidence type="ECO:0000256" key="1">
    <source>
        <dbReference type="SAM" id="MobiDB-lite"/>
    </source>
</evidence>
<feature type="region of interest" description="Disordered" evidence="1">
    <location>
        <begin position="1"/>
        <end position="33"/>
    </location>
</feature>
<reference evidence="2" key="1">
    <citation type="submission" date="2021-01" db="EMBL/GenBank/DDBJ databases">
        <title>Whole genome shotgun sequence of Verrucosispora sediminis NBRC 107745.</title>
        <authorList>
            <person name="Komaki H."/>
            <person name="Tamura T."/>
        </authorList>
    </citation>
    <scope>NUCLEOTIDE SEQUENCE</scope>
    <source>
        <strain evidence="2">NBRC 107745</strain>
    </source>
</reference>